<dbReference type="AlphaFoldDB" id="A0A0U1NKD3"/>
<organism evidence="3 4">
    <name type="scientific">Nereida ignava</name>
    <dbReference type="NCBI Taxonomy" id="282199"/>
    <lineage>
        <taxon>Bacteria</taxon>
        <taxon>Pseudomonadati</taxon>
        <taxon>Pseudomonadota</taxon>
        <taxon>Alphaproteobacteria</taxon>
        <taxon>Rhodobacterales</taxon>
        <taxon>Roseobacteraceae</taxon>
        <taxon>Nereida</taxon>
    </lineage>
</organism>
<dbReference type="Proteomes" id="UP000048949">
    <property type="component" value="Unassembled WGS sequence"/>
</dbReference>
<dbReference type="GO" id="GO:0120010">
    <property type="term" value="P:intermembrane phospholipid transfer"/>
    <property type="evidence" value="ECO:0007669"/>
    <property type="project" value="TreeGrafter"/>
</dbReference>
<keyword evidence="3" id="KW-0449">Lipoprotein</keyword>
<dbReference type="PANTHER" id="PTHR30035:SF3">
    <property type="entry name" value="INTERMEMBRANE PHOSPHOLIPID TRANSPORT SYSTEM LIPOPROTEIN MLAA"/>
    <property type="match status" value="1"/>
</dbReference>
<dbReference type="PRINTS" id="PR01805">
    <property type="entry name" value="VACJLIPOPROT"/>
</dbReference>
<evidence type="ECO:0000256" key="2">
    <source>
        <dbReference type="ARBA" id="ARBA00022729"/>
    </source>
</evidence>
<keyword evidence="2" id="KW-0732">Signal</keyword>
<proteinExistence type="inferred from homology"/>
<comment type="similarity">
    <text evidence="1">Belongs to the MlaA family.</text>
</comment>
<evidence type="ECO:0000313" key="4">
    <source>
        <dbReference type="Proteomes" id="UP000048949"/>
    </source>
</evidence>
<dbReference type="EMBL" id="CVQV01000005">
    <property type="protein sequence ID" value="CRK74989.1"/>
    <property type="molecule type" value="Genomic_DNA"/>
</dbReference>
<gene>
    <name evidence="3" type="primary">mlaA</name>
    <name evidence="3" type="ORF">NIG5292_01030</name>
</gene>
<dbReference type="Pfam" id="PF04333">
    <property type="entry name" value="MlaA"/>
    <property type="match status" value="1"/>
</dbReference>
<name>A0A0U1NKD3_9RHOB</name>
<protein>
    <submittedName>
        <fullName evidence="3">Putative phospholipid-binding lipoprotein MlaA</fullName>
    </submittedName>
</protein>
<dbReference type="InterPro" id="IPR007428">
    <property type="entry name" value="MlaA"/>
</dbReference>
<keyword evidence="4" id="KW-1185">Reference proteome</keyword>
<dbReference type="PANTHER" id="PTHR30035">
    <property type="entry name" value="LIPOPROTEIN VACJ-RELATED"/>
    <property type="match status" value="1"/>
</dbReference>
<dbReference type="STRING" id="282199.GCA_001049735_01029"/>
<evidence type="ECO:0000313" key="3">
    <source>
        <dbReference type="EMBL" id="CRK74989.1"/>
    </source>
</evidence>
<dbReference type="GO" id="GO:0016020">
    <property type="term" value="C:membrane"/>
    <property type="evidence" value="ECO:0007669"/>
    <property type="project" value="InterPro"/>
</dbReference>
<reference evidence="3 4" key="1">
    <citation type="submission" date="2015-04" db="EMBL/GenBank/DDBJ databases">
        <authorList>
            <person name="Syromyatnikov M.Y."/>
            <person name="Popov V.N."/>
        </authorList>
    </citation>
    <scope>NUCLEOTIDE SEQUENCE [LARGE SCALE GENOMIC DNA]</scope>
    <source>
        <strain evidence="3 4">CECT 5292</strain>
    </source>
</reference>
<evidence type="ECO:0000256" key="1">
    <source>
        <dbReference type="ARBA" id="ARBA00010634"/>
    </source>
</evidence>
<sequence>MLIKFGYVRLSRNYHIYMSVPRRYWEFRGFTLFGKFNEWGRDMRFAKILKNTVLRCFALCAIGALAACSVPQTPVEIHDPFEKTNRKIHGFNKSVDRALFRPISNGYGTIVPQTVRTGVGNFAANLSLPSQFVNTLLQGDIDGAARNFFRFAMNTTLGLGGLLDPATEAGLEQERADFGETLATWGAPEGAYIELPLLGASTQRETLGKVVDLFTNPLSYDLDSPENLVPPVAGGLARLGDRYTFSGVIDQVLYESADSYAQARSIYLQSRRFELGTPVASPESTTEDTYDDLFN</sequence>
<accession>A0A0U1NKD3</accession>